<dbReference type="Proteomes" id="UP000187209">
    <property type="component" value="Unassembled WGS sequence"/>
</dbReference>
<accession>A0A1R2BIH5</accession>
<evidence type="ECO:0008006" key="4">
    <source>
        <dbReference type="Google" id="ProtNLM"/>
    </source>
</evidence>
<keyword evidence="3" id="KW-1185">Reference proteome</keyword>
<organism evidence="2 3">
    <name type="scientific">Stentor coeruleus</name>
    <dbReference type="NCBI Taxonomy" id="5963"/>
    <lineage>
        <taxon>Eukaryota</taxon>
        <taxon>Sar</taxon>
        <taxon>Alveolata</taxon>
        <taxon>Ciliophora</taxon>
        <taxon>Postciliodesmatophora</taxon>
        <taxon>Heterotrichea</taxon>
        <taxon>Heterotrichida</taxon>
        <taxon>Stentoridae</taxon>
        <taxon>Stentor</taxon>
    </lineage>
</organism>
<reference evidence="2 3" key="1">
    <citation type="submission" date="2016-11" db="EMBL/GenBank/DDBJ databases">
        <title>The macronuclear genome of Stentor coeruleus: a giant cell with tiny introns.</title>
        <authorList>
            <person name="Slabodnick M."/>
            <person name="Ruby J.G."/>
            <person name="Reiff S.B."/>
            <person name="Swart E.C."/>
            <person name="Gosai S."/>
            <person name="Prabakaran S."/>
            <person name="Witkowska E."/>
            <person name="Larue G.E."/>
            <person name="Fisher S."/>
            <person name="Freeman R.M."/>
            <person name="Gunawardena J."/>
            <person name="Chu W."/>
            <person name="Stover N.A."/>
            <person name="Gregory B.D."/>
            <person name="Nowacki M."/>
            <person name="Derisi J."/>
            <person name="Roy S.W."/>
            <person name="Marshall W.F."/>
            <person name="Sood P."/>
        </authorList>
    </citation>
    <scope>NUCLEOTIDE SEQUENCE [LARGE SCALE GENOMIC DNA]</scope>
    <source>
        <strain evidence="2">WM001</strain>
    </source>
</reference>
<keyword evidence="1" id="KW-0175">Coiled coil</keyword>
<dbReference type="AlphaFoldDB" id="A0A1R2BIH5"/>
<evidence type="ECO:0000313" key="3">
    <source>
        <dbReference type="Proteomes" id="UP000187209"/>
    </source>
</evidence>
<evidence type="ECO:0000256" key="1">
    <source>
        <dbReference type="SAM" id="Coils"/>
    </source>
</evidence>
<protein>
    <recommendedName>
        <fullName evidence="4">Protein kinase domain-containing protein</fullName>
    </recommendedName>
</protein>
<dbReference type="EMBL" id="MPUH01000627">
    <property type="protein sequence ID" value="OMJ76524.1"/>
    <property type="molecule type" value="Genomic_DNA"/>
</dbReference>
<feature type="coiled-coil region" evidence="1">
    <location>
        <begin position="568"/>
        <end position="630"/>
    </location>
</feature>
<proteinExistence type="predicted"/>
<comment type="caution">
    <text evidence="2">The sequence shown here is derived from an EMBL/GenBank/DDBJ whole genome shotgun (WGS) entry which is preliminary data.</text>
</comment>
<sequence length="816" mass="95617">MKINRELMSLESIYQLSKFPDSILEGDLINKKIFGDSELSYYKGIEENEFRFIIRKFLGPPELVCEYITIERTWFNNDYFSYSKLLYGFYTEENPTSILYVLITEKCGQSFSELARNWDESLKIEALGKLGQILFEMQKHGIYNVGLNKDFIYFTEKREVLIGDNFWIIKKINKQNISKIIPLANKKILSPELRLLTEIENKVAVIDNINFLYSSTFSFGLLCLSMFNIKANINLQTKNHMSWFRRIFDLPIRSKDKPEITYSSNIEERIDNQFLKDIIILCLNIISSERCDYEKISLKLNVSRDEIEKIIRPNLIIQTENIEEENITDRELEQSCDYFVDTISKIHTICDSYNYELKKVFGGVPPHKIIRKPTDLKNEELIQFQVKYEKYDNLRVVIASKVRTYTSDRFDGLLRILKKGHDLFYASRCDSENIKFKEGLVSFFYAFHKDMSFSLECDEELIDAIIEHDSIEPEYNKIIKNFLGEKNVTKKETYLFGLISLTYQKDWYHFFPVQNQNYLCYKLVGLLSQNAALMAKIKNFLMKKTILKMLAKYLENNSTSFGELKKINEKQNLKEEKYEVNLEEEKCEENLEEKFEEAFSGEKKIKKNLLEKEKNEENKLEEIAKKEKTLDEIANSAEFANIITKALNRVYVLQMQPSLYGLTTFNQKILVSPFYISLKPPKSDSQAAMLLTIFHELAHYIRRINCKTYADSRAIYTPKNDKIQKEDLSGMSEYDYIYSRREAGNDAELQLLGKKMETINESAGNFLFEGDLSNLENFQIQLFNENKKKGESKTNIGKSNFHSVSFFGLKCGVSHR</sequence>
<evidence type="ECO:0000313" key="2">
    <source>
        <dbReference type="EMBL" id="OMJ76524.1"/>
    </source>
</evidence>
<gene>
    <name evidence="2" type="ORF">SteCoe_24101</name>
</gene>
<name>A0A1R2BIH5_9CILI</name>